<feature type="non-terminal residue" evidence="1">
    <location>
        <position position="167"/>
    </location>
</feature>
<protein>
    <submittedName>
        <fullName evidence="1">Uncharacterized protein</fullName>
    </submittedName>
</protein>
<sequence>MKPWSGFPREVVGSLCLEVFKTCVATAQSTTVTSPSRDARSSPGRDSIASGKYSKGFQRCNSSQKGTLLTHNALSINQHAQIPFCRAALQSFLSQFILMSGVPLSQVQKLSFVVKFHAIDDCPVLQFMYIPLQGLLSLKRVNSTSQFSIISKLTNGAFNACLQVIDK</sequence>
<gene>
    <name evidence="1" type="ORF">QYF61_003063</name>
</gene>
<reference evidence="1 2" key="1">
    <citation type="journal article" date="2023" name="J. Hered.">
        <title>Chromosome-level genome of the wood stork (Mycteria americana) provides insight into avian chromosome evolution.</title>
        <authorList>
            <person name="Flamio R. Jr."/>
            <person name="Ramstad K.M."/>
        </authorList>
    </citation>
    <scope>NUCLEOTIDE SEQUENCE [LARGE SCALE GENOMIC DNA]</scope>
    <source>
        <strain evidence="1">JAX WOST 10</strain>
    </source>
</reference>
<accession>A0AAN7MXD4</accession>
<comment type="caution">
    <text evidence="1">The sequence shown here is derived from an EMBL/GenBank/DDBJ whole genome shotgun (WGS) entry which is preliminary data.</text>
</comment>
<dbReference type="EMBL" id="JAUNZN010000009">
    <property type="protein sequence ID" value="KAK4815505.1"/>
    <property type="molecule type" value="Genomic_DNA"/>
</dbReference>
<dbReference type="Proteomes" id="UP001333110">
    <property type="component" value="Unassembled WGS sequence"/>
</dbReference>
<evidence type="ECO:0000313" key="1">
    <source>
        <dbReference type="EMBL" id="KAK4815505.1"/>
    </source>
</evidence>
<dbReference type="AlphaFoldDB" id="A0AAN7MXD4"/>
<keyword evidence="2" id="KW-1185">Reference proteome</keyword>
<organism evidence="1 2">
    <name type="scientific">Mycteria americana</name>
    <name type="common">Wood stork</name>
    <dbReference type="NCBI Taxonomy" id="33587"/>
    <lineage>
        <taxon>Eukaryota</taxon>
        <taxon>Metazoa</taxon>
        <taxon>Chordata</taxon>
        <taxon>Craniata</taxon>
        <taxon>Vertebrata</taxon>
        <taxon>Euteleostomi</taxon>
        <taxon>Archelosauria</taxon>
        <taxon>Archosauria</taxon>
        <taxon>Dinosauria</taxon>
        <taxon>Saurischia</taxon>
        <taxon>Theropoda</taxon>
        <taxon>Coelurosauria</taxon>
        <taxon>Aves</taxon>
        <taxon>Neognathae</taxon>
        <taxon>Neoaves</taxon>
        <taxon>Aequornithes</taxon>
        <taxon>Ciconiiformes</taxon>
        <taxon>Ciconiidae</taxon>
        <taxon>Mycteria</taxon>
    </lineage>
</organism>
<proteinExistence type="predicted"/>
<name>A0AAN7MXD4_MYCAM</name>
<evidence type="ECO:0000313" key="2">
    <source>
        <dbReference type="Proteomes" id="UP001333110"/>
    </source>
</evidence>